<dbReference type="SUPFAM" id="SSF53633">
    <property type="entry name" value="Carbamate kinase-like"/>
    <property type="match status" value="1"/>
</dbReference>
<dbReference type="EMBL" id="CP022115">
    <property type="protein sequence ID" value="ASJ25615.1"/>
    <property type="molecule type" value="Genomic_DNA"/>
</dbReference>
<dbReference type="Proteomes" id="UP000197424">
    <property type="component" value="Chromosome"/>
</dbReference>
<evidence type="ECO:0000256" key="3">
    <source>
        <dbReference type="ARBA" id="ARBA00022571"/>
    </source>
</evidence>
<evidence type="ECO:0000256" key="7">
    <source>
        <dbReference type="ARBA" id="ARBA00048372"/>
    </source>
</evidence>
<evidence type="ECO:0000256" key="5">
    <source>
        <dbReference type="ARBA" id="ARBA00022679"/>
    </source>
</evidence>
<reference evidence="11" key="1">
    <citation type="submission" date="2017-06" db="EMBL/GenBank/DDBJ databases">
        <title>Whole genome sequence of Laribacter hongkongensis LHGZ1.</title>
        <authorList>
            <person name="Chen D."/>
            <person name="Wu H."/>
            <person name="Chen J."/>
        </authorList>
    </citation>
    <scope>NUCLEOTIDE SEQUENCE [LARGE SCALE GENOMIC DNA]</scope>
    <source>
        <strain evidence="11">LHGZ1</strain>
    </source>
</reference>
<dbReference type="PANTHER" id="PTHR30602">
    <property type="entry name" value="AMINO-ACID ACETYLTRANSFERASE"/>
    <property type="match status" value="1"/>
</dbReference>
<protein>
    <recommendedName>
        <fullName evidence="8">Amino-acid acetyltransferase</fullName>
        <ecNumber evidence="8">2.3.1.1</ecNumber>
    </recommendedName>
    <alternativeName>
        <fullName evidence="8">N-acetylglutamate synthase</fullName>
        <shortName evidence="8">AGS</shortName>
        <shortName evidence="8">NAGS</shortName>
    </alternativeName>
</protein>
<evidence type="ECO:0000256" key="2">
    <source>
        <dbReference type="ARBA" id="ARBA00009145"/>
    </source>
</evidence>
<accession>A0A248LM36</accession>
<evidence type="ECO:0000256" key="1">
    <source>
        <dbReference type="ARBA" id="ARBA00004925"/>
    </source>
</evidence>
<evidence type="ECO:0000313" key="10">
    <source>
        <dbReference type="EMBL" id="ASJ25615.1"/>
    </source>
</evidence>
<dbReference type="Pfam" id="PF00696">
    <property type="entry name" value="AA_kinase"/>
    <property type="match status" value="1"/>
</dbReference>
<feature type="domain" description="N-acetyltransferase" evidence="9">
    <location>
        <begin position="292"/>
        <end position="431"/>
    </location>
</feature>
<dbReference type="InterPro" id="IPR033719">
    <property type="entry name" value="NAGS_kin"/>
</dbReference>
<dbReference type="HAMAP" id="MF_01105">
    <property type="entry name" value="N_acetyl_glu_synth"/>
    <property type="match status" value="1"/>
</dbReference>
<dbReference type="InterPro" id="IPR016181">
    <property type="entry name" value="Acyl_CoA_acyltransferase"/>
</dbReference>
<comment type="pathway">
    <text evidence="1 8">Amino-acid biosynthesis; L-arginine biosynthesis; N(2)-acetyl-L-ornithine from L-glutamate: step 1/4.</text>
</comment>
<dbReference type="CDD" id="cd04237">
    <property type="entry name" value="AAK_NAGS-ABP"/>
    <property type="match status" value="1"/>
</dbReference>
<dbReference type="Gene3D" id="3.40.1160.10">
    <property type="entry name" value="Acetylglutamate kinase-like"/>
    <property type="match status" value="1"/>
</dbReference>
<keyword evidence="5 8" id="KW-0808">Transferase</keyword>
<keyword evidence="4 8" id="KW-0028">Amino-acid biosynthesis</keyword>
<gene>
    <name evidence="8" type="primary">argA</name>
    <name evidence="10" type="ORF">LHGZ1_2784</name>
</gene>
<comment type="subcellular location">
    <subcellularLocation>
        <location evidence="8">Cytoplasm</location>
    </subcellularLocation>
</comment>
<dbReference type="InterPro" id="IPR000182">
    <property type="entry name" value="GNAT_dom"/>
</dbReference>
<keyword evidence="6 8" id="KW-0012">Acyltransferase</keyword>
<dbReference type="GO" id="GO:0004042">
    <property type="term" value="F:L-glutamate N-acetyltransferase activity"/>
    <property type="evidence" value="ECO:0007669"/>
    <property type="project" value="UniProtKB-UniRule"/>
</dbReference>
<proteinExistence type="inferred from homology"/>
<comment type="catalytic activity">
    <reaction evidence="7 8">
        <text>L-glutamate + acetyl-CoA = N-acetyl-L-glutamate + CoA + H(+)</text>
        <dbReference type="Rhea" id="RHEA:24292"/>
        <dbReference type="ChEBI" id="CHEBI:15378"/>
        <dbReference type="ChEBI" id="CHEBI:29985"/>
        <dbReference type="ChEBI" id="CHEBI:44337"/>
        <dbReference type="ChEBI" id="CHEBI:57287"/>
        <dbReference type="ChEBI" id="CHEBI:57288"/>
        <dbReference type="EC" id="2.3.1.1"/>
    </reaction>
</comment>
<comment type="similarity">
    <text evidence="2 8">Belongs to the acetyltransferase family. ArgA subfamily.</text>
</comment>
<keyword evidence="8" id="KW-0963">Cytoplasm</keyword>
<dbReference type="NCBIfam" id="TIGR01890">
    <property type="entry name" value="N-Ac-Glu-synth"/>
    <property type="match status" value="1"/>
</dbReference>
<dbReference type="RefSeq" id="WP_088861393.1">
    <property type="nucleotide sequence ID" value="NZ_CP022115.1"/>
</dbReference>
<dbReference type="EC" id="2.3.1.1" evidence="8"/>
<dbReference type="UniPathway" id="UPA00068">
    <property type="reaction ID" value="UER00106"/>
</dbReference>
<evidence type="ECO:0000256" key="6">
    <source>
        <dbReference type="ARBA" id="ARBA00023315"/>
    </source>
</evidence>
<evidence type="ECO:0000256" key="4">
    <source>
        <dbReference type="ARBA" id="ARBA00022605"/>
    </source>
</evidence>
<dbReference type="NCBIfam" id="NF003641">
    <property type="entry name" value="PRK05279.1"/>
    <property type="match status" value="1"/>
</dbReference>
<dbReference type="PANTHER" id="PTHR30602:SF12">
    <property type="entry name" value="AMINO-ACID ACETYLTRANSFERASE NAGS1, CHLOROPLASTIC-RELATED"/>
    <property type="match status" value="1"/>
</dbReference>
<dbReference type="SUPFAM" id="SSF55729">
    <property type="entry name" value="Acyl-CoA N-acyltransferases (Nat)"/>
    <property type="match status" value="1"/>
</dbReference>
<dbReference type="OrthoDB" id="9802238at2"/>
<evidence type="ECO:0000313" key="11">
    <source>
        <dbReference type="Proteomes" id="UP000197424"/>
    </source>
</evidence>
<dbReference type="CDD" id="cd04301">
    <property type="entry name" value="NAT_SF"/>
    <property type="match status" value="1"/>
</dbReference>
<dbReference type="GO" id="GO:0006526">
    <property type="term" value="P:L-arginine biosynthetic process"/>
    <property type="evidence" value="ECO:0007669"/>
    <property type="project" value="UniProtKB-UniRule"/>
</dbReference>
<dbReference type="Gene3D" id="3.40.630.30">
    <property type="match status" value="1"/>
</dbReference>
<evidence type="ECO:0000259" key="9">
    <source>
        <dbReference type="PROSITE" id="PS51186"/>
    </source>
</evidence>
<sequence>MYASAFVQSFREAAPYIHAFRGRTFVIGFGGEALEQGRFASLSHDINLLVSLGVKVVLVHGARPQIDELLKIRGITPRIHLDRRVTDSDTIEIVKQAVGWTRAEIEAQLSVALPDSPMAGANLRIVGGNHIVARPLGVIDGVDMQYSGQVRKLDVQAIRHQLDFGELVLLSPLGYSPTGEIFNLSMPEVAAAAAAALHAEKLLFVLDTPSGVQDENGRHITEFTAREGLEWLDHSARHLGAGMRHCLKAALDTVISGVKRAHIVSQHLDGALLKELFTHDGCATMISAEPLQVWRQAVIEDVGSILALIEPLERSGALVKRGRELIEMDIHRFYVIEHDGKITGCVALNLFPEDHVAELACLAVLPAWQKRGQGDALLRHTAQKARQLGMKRLFVLTTQTAHWFIERGFAEGDLSELPERKQALYNYQRRSKVLFRNL</sequence>
<comment type="miscellaneous">
    <text evidence="8">In bacteria which possess the bifunctional enzyme ornithine acetyltransferase/N-acetylglutamate synthase (ArgJ), ArgA fulfills an anaplerotic role.</text>
</comment>
<dbReference type="AlphaFoldDB" id="A0A248LM36"/>
<dbReference type="InterPro" id="IPR010167">
    <property type="entry name" value="NH2A_AcTrfase"/>
</dbReference>
<dbReference type="GO" id="GO:0005737">
    <property type="term" value="C:cytoplasm"/>
    <property type="evidence" value="ECO:0007669"/>
    <property type="project" value="UniProtKB-SubCell"/>
</dbReference>
<dbReference type="PROSITE" id="PS51186">
    <property type="entry name" value="GNAT"/>
    <property type="match status" value="1"/>
</dbReference>
<evidence type="ECO:0000256" key="8">
    <source>
        <dbReference type="HAMAP-Rule" id="MF_01105"/>
    </source>
</evidence>
<dbReference type="Pfam" id="PF00583">
    <property type="entry name" value="Acetyltransf_1"/>
    <property type="match status" value="1"/>
</dbReference>
<dbReference type="PIRSF" id="PIRSF000423">
    <property type="entry name" value="ArgA"/>
    <property type="match status" value="1"/>
</dbReference>
<name>A0A248LM36_9NEIS</name>
<dbReference type="InterPro" id="IPR036393">
    <property type="entry name" value="AceGlu_kinase-like_sf"/>
</dbReference>
<keyword evidence="3 8" id="KW-0055">Arginine biosynthesis</keyword>
<organism evidence="10 11">
    <name type="scientific">Laribacter hongkongensis</name>
    <dbReference type="NCBI Taxonomy" id="168471"/>
    <lineage>
        <taxon>Bacteria</taxon>
        <taxon>Pseudomonadati</taxon>
        <taxon>Pseudomonadota</taxon>
        <taxon>Betaproteobacteria</taxon>
        <taxon>Neisseriales</taxon>
        <taxon>Aquaspirillaceae</taxon>
        <taxon>Laribacter</taxon>
    </lineage>
</organism>
<dbReference type="InterPro" id="IPR001048">
    <property type="entry name" value="Asp/Glu/Uridylate_kinase"/>
</dbReference>